<name>A0AC61RGR3_9BACT</name>
<dbReference type="EMBL" id="SRYB01000010">
    <property type="protein sequence ID" value="TGY78816.1"/>
    <property type="molecule type" value="Genomic_DNA"/>
</dbReference>
<gene>
    <name evidence="1" type="ORF">E5331_08405</name>
</gene>
<accession>A0AC61RGR3</accession>
<dbReference type="Proteomes" id="UP000306319">
    <property type="component" value="Unassembled WGS sequence"/>
</dbReference>
<sequence length="637" mass="69442">MMEILRYLWIVGLSLALCACSSDGMPVQELPSDESGEYVSVDLSVNIPDLMSAPTRGIIGDKPGSGLKLTLLEFSKGTDGANSFLTNIYKAETSSATNVDNGGLLNFKVTLMKTSEPRVLHLLVAEDFVNCDYGSEANLLPRLTVGGSGYQSEAYWGKVIFDNGYATAADMDGNATLLPEVEKKLTGVPVIRNFSRVTVRESLDNFELYGFVIVNVPTSGTIVPWNQSDLSTPNLLGGADGKSMLSYPEIGDSYSGYTPATAAFDNQESEVKSWTDGNVTTSPFTQADKYIYEHPFESGRHTYVIIKGVYNRSGTPTYYKIDLGYNDENYSFHYYNLIRNISYNVSINGVSAAGAATVAEAIDGVSYNNISADVKTGSMLNVSDGQNMLIVSNTNNVFVKSSDTFRLTYQYIMDVTGANSVDNSKVRAVGLAEGDVIKSFSETEEGEFKVITITPNEPTAVTKIQSFKIVDGNGLERTISLVLRVPWDFSDYIFQEGKNNEPQGSDSQNISSSAGDAFTFYFNLPDGIPESVFPLQFKIEANPQCIENNPIGTLAVSTGESLFTPGTPAISYIKTVSWQEYLYKYGAGDGNDVDVNVSNPNHTVRCRFRTISTGTGIVNVAVYNPYFNMGNTSFTRR</sequence>
<evidence type="ECO:0000313" key="1">
    <source>
        <dbReference type="EMBL" id="TGY78816.1"/>
    </source>
</evidence>
<evidence type="ECO:0000313" key="2">
    <source>
        <dbReference type="Proteomes" id="UP000306319"/>
    </source>
</evidence>
<comment type="caution">
    <text evidence="1">The sequence shown here is derived from an EMBL/GenBank/DDBJ whole genome shotgun (WGS) entry which is preliminary data.</text>
</comment>
<organism evidence="1 2">
    <name type="scientific">Lepagella muris</name>
    <dbReference type="NCBI Taxonomy" id="3032870"/>
    <lineage>
        <taxon>Bacteria</taxon>
        <taxon>Pseudomonadati</taxon>
        <taxon>Bacteroidota</taxon>
        <taxon>Bacteroidia</taxon>
        <taxon>Bacteroidales</taxon>
        <taxon>Muribaculaceae</taxon>
        <taxon>Lepagella</taxon>
    </lineage>
</organism>
<protein>
    <submittedName>
        <fullName evidence="1">Uncharacterized protein</fullName>
    </submittedName>
</protein>
<proteinExistence type="predicted"/>
<reference evidence="1" key="1">
    <citation type="submission" date="2019-04" db="EMBL/GenBank/DDBJ databases">
        <title>Microbes associate with the intestines of laboratory mice.</title>
        <authorList>
            <person name="Navarre W."/>
            <person name="Wong E."/>
            <person name="Huang K."/>
            <person name="Tropini C."/>
            <person name="Ng K."/>
            <person name="Yu B."/>
        </authorList>
    </citation>
    <scope>NUCLEOTIDE SEQUENCE</scope>
    <source>
        <strain evidence="1">NM04_E33</strain>
    </source>
</reference>
<keyword evidence="2" id="KW-1185">Reference proteome</keyword>